<dbReference type="GO" id="GO:0016020">
    <property type="term" value="C:membrane"/>
    <property type="evidence" value="ECO:0007669"/>
    <property type="project" value="InterPro"/>
</dbReference>
<evidence type="ECO:0000313" key="5">
    <source>
        <dbReference type="EMBL" id="CAF3741010.1"/>
    </source>
</evidence>
<accession>A0A814EGI4</accession>
<gene>
    <name evidence="3" type="ORF">GPM918_LOCUS12063</name>
    <name evidence="4" type="ORF">OVA965_LOCUS20277</name>
    <name evidence="5" type="ORF">SRO942_LOCUS12064</name>
    <name evidence="6" type="ORF">TMI583_LOCUS20604</name>
</gene>
<organism evidence="3 7">
    <name type="scientific">Didymodactylos carnosus</name>
    <dbReference type="NCBI Taxonomy" id="1234261"/>
    <lineage>
        <taxon>Eukaryota</taxon>
        <taxon>Metazoa</taxon>
        <taxon>Spiralia</taxon>
        <taxon>Gnathifera</taxon>
        <taxon>Rotifera</taxon>
        <taxon>Eurotatoria</taxon>
        <taxon>Bdelloidea</taxon>
        <taxon>Philodinida</taxon>
        <taxon>Philodinidae</taxon>
        <taxon>Didymodactylos</taxon>
    </lineage>
</organism>
<evidence type="ECO:0000313" key="3">
    <source>
        <dbReference type="EMBL" id="CAF0967660.1"/>
    </source>
</evidence>
<name>A0A814EGI4_9BILA</name>
<dbReference type="Proteomes" id="UP000677228">
    <property type="component" value="Unassembled WGS sequence"/>
</dbReference>
<dbReference type="PANTHER" id="PTHR22911">
    <property type="entry name" value="ACYL-MALONYL CONDENSING ENZYME-RELATED"/>
    <property type="match status" value="1"/>
</dbReference>
<evidence type="ECO:0000313" key="6">
    <source>
        <dbReference type="EMBL" id="CAF3898757.1"/>
    </source>
</evidence>
<dbReference type="EMBL" id="CAJOBA010018217">
    <property type="protein sequence ID" value="CAF3898757.1"/>
    <property type="molecule type" value="Genomic_DNA"/>
</dbReference>
<dbReference type="EMBL" id="CAJNOK010010725">
    <property type="protein sequence ID" value="CAF1123095.1"/>
    <property type="molecule type" value="Genomic_DNA"/>
</dbReference>
<dbReference type="Proteomes" id="UP000663829">
    <property type="component" value="Unassembled WGS sequence"/>
</dbReference>
<reference evidence="3" key="1">
    <citation type="submission" date="2021-02" db="EMBL/GenBank/DDBJ databases">
        <authorList>
            <person name="Nowell W R."/>
        </authorList>
    </citation>
    <scope>NUCLEOTIDE SEQUENCE</scope>
</reference>
<dbReference type="Pfam" id="PF00892">
    <property type="entry name" value="EamA"/>
    <property type="match status" value="2"/>
</dbReference>
<dbReference type="EMBL" id="CAJNOQ010002595">
    <property type="protein sequence ID" value="CAF0967660.1"/>
    <property type="molecule type" value="Genomic_DNA"/>
</dbReference>
<protein>
    <recommendedName>
        <fullName evidence="2">EamA domain-containing protein</fullName>
    </recommendedName>
</protein>
<feature type="transmembrane region" description="Helical" evidence="1">
    <location>
        <begin position="149"/>
        <end position="170"/>
    </location>
</feature>
<keyword evidence="1" id="KW-0812">Transmembrane</keyword>
<feature type="transmembrane region" description="Helical" evidence="1">
    <location>
        <begin position="293"/>
        <end position="312"/>
    </location>
</feature>
<feature type="transmembrane region" description="Helical" evidence="1">
    <location>
        <begin position="122"/>
        <end position="143"/>
    </location>
</feature>
<dbReference type="InterPro" id="IPR037185">
    <property type="entry name" value="EmrE-like"/>
</dbReference>
<keyword evidence="7" id="KW-1185">Reference proteome</keyword>
<evidence type="ECO:0000313" key="7">
    <source>
        <dbReference type="Proteomes" id="UP000663829"/>
    </source>
</evidence>
<keyword evidence="1" id="KW-1133">Transmembrane helix</keyword>
<dbReference type="EMBL" id="CAJOBC010002595">
    <property type="protein sequence ID" value="CAF3741010.1"/>
    <property type="molecule type" value="Genomic_DNA"/>
</dbReference>
<dbReference type="Proteomes" id="UP000682733">
    <property type="component" value="Unassembled WGS sequence"/>
</dbReference>
<dbReference type="Proteomes" id="UP000681722">
    <property type="component" value="Unassembled WGS sequence"/>
</dbReference>
<feature type="transmembrane region" description="Helical" evidence="1">
    <location>
        <begin position="214"/>
        <end position="231"/>
    </location>
</feature>
<evidence type="ECO:0000259" key="2">
    <source>
        <dbReference type="Pfam" id="PF00892"/>
    </source>
</evidence>
<evidence type="ECO:0000256" key="1">
    <source>
        <dbReference type="SAM" id="Phobius"/>
    </source>
</evidence>
<evidence type="ECO:0000313" key="4">
    <source>
        <dbReference type="EMBL" id="CAF1123095.1"/>
    </source>
</evidence>
<feature type="domain" description="EamA" evidence="2">
    <location>
        <begin position="123"/>
        <end position="253"/>
    </location>
</feature>
<feature type="transmembrane region" description="Helical" evidence="1">
    <location>
        <begin position="324"/>
        <end position="342"/>
    </location>
</feature>
<feature type="domain" description="EamA" evidence="2">
    <location>
        <begin position="292"/>
        <end position="432"/>
    </location>
</feature>
<feature type="transmembrane region" description="Helical" evidence="1">
    <location>
        <begin position="182"/>
        <end position="202"/>
    </location>
</feature>
<comment type="caution">
    <text evidence="3">The sequence shown here is derived from an EMBL/GenBank/DDBJ whole genome shotgun (WGS) entry which is preliminary data.</text>
</comment>
<dbReference type="SUPFAM" id="SSF103481">
    <property type="entry name" value="Multidrug resistance efflux transporter EmrE"/>
    <property type="match status" value="1"/>
</dbReference>
<dbReference type="OrthoDB" id="306876at2759"/>
<keyword evidence="1" id="KW-0472">Membrane</keyword>
<proteinExistence type="predicted"/>
<feature type="transmembrane region" description="Helical" evidence="1">
    <location>
        <begin position="415"/>
        <end position="434"/>
    </location>
</feature>
<dbReference type="AlphaFoldDB" id="A0A814EGI4"/>
<dbReference type="InterPro" id="IPR000620">
    <property type="entry name" value="EamA_dom"/>
</dbReference>
<feature type="transmembrane region" description="Helical" evidence="1">
    <location>
        <begin position="240"/>
        <end position="260"/>
    </location>
</feature>
<feature type="transmembrane region" description="Helical" evidence="1">
    <location>
        <begin position="357"/>
        <end position="378"/>
    </location>
</feature>
<sequence length="460" mass="52164">MTINEQVLLNGFCDEDGLNDKLSIINQQQQEPLLFVTQLSKDSIKHHEQTPQNLKLTNPDHDHSTTIDPLVQPLFGTQESLKDNDDTPETIDLKQHTSSILFLATSTTKCQLKSMPTFLKRFSGILYALAASFLFTCSTFIIKYLQVDFFAALLFRFILQETILIIFIVLKRYRLFDGTPKQLFLQFIRAILAASGLILFYLSYRYIALPDLTTVRYTQVIWTAIIAMIIFREKISIPTILAIILTLTGVICVAQPTFIFKKVPSNISTTMINNVTSNFHIENIKIDKLKRMIGLWLALLCALSISLSIVLNKKLLTYKIKQSIVVFQFSSVTLIILIINQIRNHFVLHMYDGPKPLFTWQFSVAATVSFVQVGSSLMTQKAIKLEHPSIVTVVQSSDILFAIILQNLMTNMKSNWVVLLGSMLVITSIFLVGGHKLYQDRYKRNDLLILNAISTTATKA</sequence>